<reference evidence="1 2" key="1">
    <citation type="journal article" date="2010" name="Nature">
        <title>The Ectocarpus genome and the independent evolution of multicellularity in brown algae.</title>
        <authorList>
            <person name="Cock J.M."/>
            <person name="Sterck L."/>
            <person name="Rouze P."/>
            <person name="Scornet D."/>
            <person name="Allen A.E."/>
            <person name="Amoutzias G."/>
            <person name="Anthouard V."/>
            <person name="Artiguenave F."/>
            <person name="Aury J.M."/>
            <person name="Badger J.H."/>
            <person name="Beszteri B."/>
            <person name="Billiau K."/>
            <person name="Bonnet E."/>
            <person name="Bothwell J.H."/>
            <person name="Bowler C."/>
            <person name="Boyen C."/>
            <person name="Brownlee C."/>
            <person name="Carrano C.J."/>
            <person name="Charrier B."/>
            <person name="Cho G.Y."/>
            <person name="Coelho S.M."/>
            <person name="Collen J."/>
            <person name="Corre E."/>
            <person name="Da Silva C."/>
            <person name="Delage L."/>
            <person name="Delaroque N."/>
            <person name="Dittami S.M."/>
            <person name="Doulbeau S."/>
            <person name="Elias M."/>
            <person name="Farnham G."/>
            <person name="Gachon C.M."/>
            <person name="Gschloessl B."/>
            <person name="Heesch S."/>
            <person name="Jabbari K."/>
            <person name="Jubin C."/>
            <person name="Kawai H."/>
            <person name="Kimura K."/>
            <person name="Kloareg B."/>
            <person name="Kupper F.C."/>
            <person name="Lang D."/>
            <person name="Le Bail A."/>
            <person name="Leblanc C."/>
            <person name="Lerouge P."/>
            <person name="Lohr M."/>
            <person name="Lopez P.J."/>
            <person name="Martens C."/>
            <person name="Maumus F."/>
            <person name="Michel G."/>
            <person name="Miranda-Saavedra D."/>
            <person name="Morales J."/>
            <person name="Moreau H."/>
            <person name="Motomura T."/>
            <person name="Nagasato C."/>
            <person name="Napoli C.A."/>
            <person name="Nelson D.R."/>
            <person name="Nyvall-Collen P."/>
            <person name="Peters A.F."/>
            <person name="Pommier C."/>
            <person name="Potin P."/>
            <person name="Poulain J."/>
            <person name="Quesneville H."/>
            <person name="Read B."/>
            <person name="Rensing S.A."/>
            <person name="Ritter A."/>
            <person name="Rousvoal S."/>
            <person name="Samanta M."/>
            <person name="Samson G."/>
            <person name="Schroeder D.C."/>
            <person name="Segurens B."/>
            <person name="Strittmatter M."/>
            <person name="Tonon T."/>
            <person name="Tregear J.W."/>
            <person name="Valentin K."/>
            <person name="von Dassow P."/>
            <person name="Yamagishi T."/>
            <person name="Van de Peer Y."/>
            <person name="Wincker P."/>
        </authorList>
    </citation>
    <scope>NUCLEOTIDE SEQUENCE [LARGE SCALE GENOMIC DNA]</scope>
    <source>
        <strain evidence="2">Ec32 / CCAP1310/4</strain>
    </source>
</reference>
<name>D8LCR3_ECTSI</name>
<accession>D8LCR3</accession>
<gene>
    <name evidence="1" type="ORF">Esi_0011_0169</name>
</gene>
<organism evidence="1 2">
    <name type="scientific">Ectocarpus siliculosus</name>
    <name type="common">Brown alga</name>
    <name type="synonym">Conferva siliculosa</name>
    <dbReference type="NCBI Taxonomy" id="2880"/>
    <lineage>
        <taxon>Eukaryota</taxon>
        <taxon>Sar</taxon>
        <taxon>Stramenopiles</taxon>
        <taxon>Ochrophyta</taxon>
        <taxon>PX clade</taxon>
        <taxon>Phaeophyceae</taxon>
        <taxon>Ectocarpales</taxon>
        <taxon>Ectocarpaceae</taxon>
        <taxon>Ectocarpus</taxon>
    </lineage>
</organism>
<proteinExistence type="predicted"/>
<protein>
    <submittedName>
        <fullName evidence="1">Uncharacterized protein</fullName>
    </submittedName>
</protein>
<dbReference type="EMBL" id="FN649734">
    <property type="protein sequence ID" value="CBN79576.1"/>
    <property type="molecule type" value="Genomic_DNA"/>
</dbReference>
<dbReference type="Proteomes" id="UP000002630">
    <property type="component" value="Linkage Group LG09"/>
</dbReference>
<dbReference type="OrthoDB" id="10416005at2759"/>
<dbReference type="AlphaFoldDB" id="D8LCR3"/>
<evidence type="ECO:0000313" key="1">
    <source>
        <dbReference type="EMBL" id="CBN79576.1"/>
    </source>
</evidence>
<evidence type="ECO:0000313" key="2">
    <source>
        <dbReference type="Proteomes" id="UP000002630"/>
    </source>
</evidence>
<dbReference type="EMBL" id="FN647789">
    <property type="protein sequence ID" value="CBN79576.1"/>
    <property type="molecule type" value="Genomic_DNA"/>
</dbReference>
<keyword evidence="2" id="KW-1185">Reference proteome</keyword>
<sequence length="170" mass="18648">MLLSDAFIGNLERLSSFVDAGYIKESRHDDSIKKHVTANKSIDDTFWSHVERMANLLSSGTFTATDNTEQLDAKVAHVVRDGAPQSAAARGATGVGGWKMKEARRPAQKKLKRTSKETKAAAKTKHGNIVNCWAAPTNNPEKATRHLCGEGLSLVHHRVCGRGFGYRHCH</sequence>
<dbReference type="InParanoid" id="D8LCR3"/>